<evidence type="ECO:0000256" key="3">
    <source>
        <dbReference type="ARBA" id="ARBA00022741"/>
    </source>
</evidence>
<dbReference type="SUPFAM" id="SSF52540">
    <property type="entry name" value="P-loop containing nucleoside triphosphate hydrolases"/>
    <property type="match status" value="1"/>
</dbReference>
<feature type="domain" description="Disease resistance protein winged helix" evidence="8">
    <location>
        <begin position="418"/>
        <end position="488"/>
    </location>
</feature>
<dbReference type="InterPro" id="IPR027417">
    <property type="entry name" value="P-loop_NTPase"/>
</dbReference>
<dbReference type="Proteomes" id="UP000694853">
    <property type="component" value="Unplaced"/>
</dbReference>
<dbReference type="PANTHER" id="PTHR36766:SF42">
    <property type="entry name" value="NB-ARC DOMAIN DISEASE RESISTANCE PROTEIN"/>
    <property type="match status" value="1"/>
</dbReference>
<dbReference type="SUPFAM" id="SSF52058">
    <property type="entry name" value="L domain-like"/>
    <property type="match status" value="1"/>
</dbReference>
<reference evidence="11" key="2">
    <citation type="submission" date="2025-08" db="UniProtKB">
        <authorList>
            <consortium name="RefSeq"/>
        </authorList>
    </citation>
    <scope>IDENTIFICATION</scope>
    <source>
        <tissue evidence="11">Young leaves</tissue>
    </source>
</reference>
<dbReference type="Pfam" id="PF18052">
    <property type="entry name" value="Rx_N"/>
    <property type="match status" value="1"/>
</dbReference>
<feature type="domain" description="Disease resistance N-terminal" evidence="7">
    <location>
        <begin position="6"/>
        <end position="84"/>
    </location>
</feature>
<sequence>MAEALLGIVIDNLRSFVQEELATFWGVDQQIQSLSENLTLIRAVLKDAEEKQITSHAVKIWLQKLSDAAYVLDDILDEYSIEFNVLAGSNCATYSNPKKILSRYDVGKRMNDVSNRFDDIAKQRSRFELHEVIVENRSQDDEWRQTSSIITEPKVFGRDQDKEQIVEFLVSQASNCQELSICSIVGIGGLGKTTLAQLVFNDERVSKYFDLKIWVSVSDDFSTMKMLQSIVESVTGRNPKLLTLEAMQKKAQEVLQSKRYLLVLDDVWNEEQVKWDKFKCFLQCASETKGASVLVTTRLETVASIMGAHPTHRLQGLQENHIWSLFKQHAFGPSEKECEELVKIGKEIVRKCVGSPLAAKALGSLLRFKREENQWISIKESKLWNISDDNPNPIMSALRLSYFNLKLSLRRCFSFCAIFPKDFKMKKKNLIFLWMANGLISSRGNLEVERVGNEVWNELYQRSFFQEVKTDAFGYIEFKMHDLVHDLAQSIMGEECVASNGTSLTNCSSRVHHFSYFNPNKRINYNMIPLRKVESLRTFLDFCPLPSNVGFLSSSHTLRALRVGSFQPSSALKNLTHLRYLNLCNCDITSLPESICRLQKLQILELDNCFYLSSLPEQLTQLKDLRHLIIKGCKSLVAMPSKIGTLTCLKSLSVFVVDSKEGFGLAELHDLQLGGKLHIKCLEKVPSERDAKEANLIAKTELNRLFLSWGNDHANANANANAEQVLEALEPHTNLKSFGMNGYMGIQLPSWMRNTSNLKGLVDVMLFNCKNCQQLPPLGKLPCLTNLTVSGMNIKYIDDDPYDPMIEKAFTSLKRLSLIDLPNLEGMLSAKGVEMLPILSQLVISCVPKLALPCLPCVVYLQACVSNEELLNSITDYQSNSGTLQKMHPMEDLNIISFYKLNSLPNKLNNLSALHRLQILSCHELESLSEHVLQGLKSLRTLIIAQCRKFKSFSEGMRHLTCLENLEFGDCPQLMALPNSISQLTSLRRVRITGTNKDCTILEDLKRIPCLQNLILFRFPCLTSLPDWLGTITSLQKLEIEFCPELRLLPDSFQQLRNLQELRINNCPKLEKRCKKGTGEEWQKISHVPQFELDPEQTNCEKIMSKWKTWKQRKHRHRYYSSLSDEFSSKVDWF</sequence>
<dbReference type="PRINTS" id="PR00364">
    <property type="entry name" value="DISEASERSIST"/>
</dbReference>
<dbReference type="FunFam" id="1.10.10.10:FF:000322">
    <property type="entry name" value="Probable disease resistance protein At1g63360"/>
    <property type="match status" value="1"/>
</dbReference>
<evidence type="ECO:0000256" key="4">
    <source>
        <dbReference type="ARBA" id="ARBA00022821"/>
    </source>
</evidence>
<keyword evidence="4" id="KW-0611">Plant defense</keyword>
<dbReference type="Gene3D" id="1.20.5.4130">
    <property type="match status" value="1"/>
</dbReference>
<dbReference type="OrthoDB" id="2973320at2759"/>
<dbReference type="GO" id="GO:0005524">
    <property type="term" value="F:ATP binding"/>
    <property type="evidence" value="ECO:0007669"/>
    <property type="project" value="UniProtKB-KW"/>
</dbReference>
<dbReference type="InterPro" id="IPR002182">
    <property type="entry name" value="NB-ARC"/>
</dbReference>
<dbReference type="CDD" id="cd14798">
    <property type="entry name" value="RX-CC_like"/>
    <property type="match status" value="1"/>
</dbReference>
<keyword evidence="2" id="KW-0677">Repeat</keyword>
<gene>
    <name evidence="11" type="primary">LOC113866636</name>
</gene>
<dbReference type="InterPro" id="IPR042197">
    <property type="entry name" value="Apaf_helical"/>
</dbReference>
<reference evidence="10" key="1">
    <citation type="journal article" date="2019" name="Toxins">
        <title>Detection of Abrin-Like and Prepropulchellin-Like Toxin Genes and Transcripts Using Whole Genome Sequencing and Full-Length Transcript Sequencing of Abrus precatorius.</title>
        <authorList>
            <person name="Hovde B.T."/>
            <person name="Daligault H.E."/>
            <person name="Hanschen E.R."/>
            <person name="Kunde Y.A."/>
            <person name="Johnson M.B."/>
            <person name="Starkenburg S.R."/>
            <person name="Johnson S.L."/>
        </authorList>
    </citation>
    <scope>NUCLEOTIDE SEQUENCE [LARGE SCALE GENOMIC DNA]</scope>
</reference>
<evidence type="ECO:0000259" key="7">
    <source>
        <dbReference type="Pfam" id="PF18052"/>
    </source>
</evidence>
<dbReference type="Pfam" id="PF23559">
    <property type="entry name" value="WHD_DRP"/>
    <property type="match status" value="1"/>
</dbReference>
<feature type="domain" description="R13L1/DRL21-like LRR repeat region" evidence="9">
    <location>
        <begin position="996"/>
        <end position="1067"/>
    </location>
</feature>
<feature type="domain" description="NB-ARC" evidence="6">
    <location>
        <begin position="159"/>
        <end position="331"/>
    </location>
</feature>
<feature type="domain" description="R13L1/DRL21-like LRR repeat region" evidence="9">
    <location>
        <begin position="665"/>
        <end position="792"/>
    </location>
</feature>
<dbReference type="Gene3D" id="3.40.50.300">
    <property type="entry name" value="P-loop containing nucleotide triphosphate hydrolases"/>
    <property type="match status" value="1"/>
</dbReference>
<dbReference type="Gene3D" id="1.10.10.10">
    <property type="entry name" value="Winged helix-like DNA-binding domain superfamily/Winged helix DNA-binding domain"/>
    <property type="match status" value="1"/>
</dbReference>
<evidence type="ECO:0000313" key="11">
    <source>
        <dbReference type="RefSeq" id="XP_027357253.1"/>
    </source>
</evidence>
<evidence type="ECO:0000313" key="10">
    <source>
        <dbReference type="Proteomes" id="UP000694853"/>
    </source>
</evidence>
<dbReference type="AlphaFoldDB" id="A0A8B8LPB7"/>
<dbReference type="FunFam" id="3.40.50.300:FF:001091">
    <property type="entry name" value="Probable disease resistance protein At1g61300"/>
    <property type="match status" value="1"/>
</dbReference>
<evidence type="ECO:0000259" key="6">
    <source>
        <dbReference type="Pfam" id="PF00931"/>
    </source>
</evidence>
<dbReference type="GO" id="GO:0006952">
    <property type="term" value="P:defense response"/>
    <property type="evidence" value="ECO:0007669"/>
    <property type="project" value="UniProtKB-KW"/>
</dbReference>
<dbReference type="InterPro" id="IPR032675">
    <property type="entry name" value="LRR_dom_sf"/>
</dbReference>
<dbReference type="InterPro" id="IPR038005">
    <property type="entry name" value="RX-like_CC"/>
</dbReference>
<dbReference type="GeneID" id="113866636"/>
<organism evidence="10 11">
    <name type="scientific">Abrus precatorius</name>
    <name type="common">Indian licorice</name>
    <name type="synonym">Glycine abrus</name>
    <dbReference type="NCBI Taxonomy" id="3816"/>
    <lineage>
        <taxon>Eukaryota</taxon>
        <taxon>Viridiplantae</taxon>
        <taxon>Streptophyta</taxon>
        <taxon>Embryophyta</taxon>
        <taxon>Tracheophyta</taxon>
        <taxon>Spermatophyta</taxon>
        <taxon>Magnoliopsida</taxon>
        <taxon>eudicotyledons</taxon>
        <taxon>Gunneridae</taxon>
        <taxon>Pentapetalae</taxon>
        <taxon>rosids</taxon>
        <taxon>fabids</taxon>
        <taxon>Fabales</taxon>
        <taxon>Fabaceae</taxon>
        <taxon>Papilionoideae</taxon>
        <taxon>50 kb inversion clade</taxon>
        <taxon>NPAAA clade</taxon>
        <taxon>indigoferoid/millettioid clade</taxon>
        <taxon>Abreae</taxon>
        <taxon>Abrus</taxon>
    </lineage>
</organism>
<dbReference type="InterPro" id="IPR058922">
    <property type="entry name" value="WHD_DRP"/>
</dbReference>
<keyword evidence="5" id="KW-0067">ATP-binding</keyword>
<dbReference type="Gene3D" id="3.80.10.10">
    <property type="entry name" value="Ribonuclease Inhibitor"/>
    <property type="match status" value="3"/>
</dbReference>
<evidence type="ECO:0000259" key="9">
    <source>
        <dbReference type="Pfam" id="PF25019"/>
    </source>
</evidence>
<dbReference type="RefSeq" id="XP_027357253.1">
    <property type="nucleotide sequence ID" value="XM_027501452.1"/>
</dbReference>
<evidence type="ECO:0000256" key="1">
    <source>
        <dbReference type="ARBA" id="ARBA00022614"/>
    </source>
</evidence>
<dbReference type="InterPro" id="IPR056789">
    <property type="entry name" value="LRR_R13L1-DRL21"/>
</dbReference>
<dbReference type="GO" id="GO:0043531">
    <property type="term" value="F:ADP binding"/>
    <property type="evidence" value="ECO:0007669"/>
    <property type="project" value="InterPro"/>
</dbReference>
<dbReference type="GO" id="GO:0051707">
    <property type="term" value="P:response to other organism"/>
    <property type="evidence" value="ECO:0007669"/>
    <property type="project" value="UniProtKB-ARBA"/>
</dbReference>
<keyword evidence="10" id="KW-1185">Reference proteome</keyword>
<protein>
    <submittedName>
        <fullName evidence="11">Disease resistance protein RGA2-like</fullName>
    </submittedName>
</protein>
<proteinExistence type="predicted"/>
<dbReference type="InterPro" id="IPR036388">
    <property type="entry name" value="WH-like_DNA-bd_sf"/>
</dbReference>
<dbReference type="Pfam" id="PF00931">
    <property type="entry name" value="NB-ARC"/>
    <property type="match status" value="1"/>
</dbReference>
<dbReference type="SUPFAM" id="SSF52047">
    <property type="entry name" value="RNI-like"/>
    <property type="match status" value="1"/>
</dbReference>
<keyword evidence="3" id="KW-0547">Nucleotide-binding</keyword>
<dbReference type="Gene3D" id="1.10.8.430">
    <property type="entry name" value="Helical domain of apoptotic protease-activating factors"/>
    <property type="match status" value="1"/>
</dbReference>
<accession>A0A8B8LPB7</accession>
<dbReference type="KEGG" id="aprc:113866636"/>
<dbReference type="Pfam" id="PF25019">
    <property type="entry name" value="LRR_R13L1-DRL21"/>
    <property type="match status" value="2"/>
</dbReference>
<evidence type="ECO:0000256" key="2">
    <source>
        <dbReference type="ARBA" id="ARBA00022737"/>
    </source>
</evidence>
<dbReference type="InterPro" id="IPR041118">
    <property type="entry name" value="Rx_N"/>
</dbReference>
<dbReference type="PANTHER" id="PTHR36766">
    <property type="entry name" value="PLANT BROAD-SPECTRUM MILDEW RESISTANCE PROTEIN RPW8"/>
    <property type="match status" value="1"/>
</dbReference>
<keyword evidence="1" id="KW-0433">Leucine-rich repeat</keyword>
<evidence type="ECO:0000259" key="8">
    <source>
        <dbReference type="Pfam" id="PF23559"/>
    </source>
</evidence>
<name>A0A8B8LPB7_ABRPR</name>
<evidence type="ECO:0000256" key="5">
    <source>
        <dbReference type="ARBA" id="ARBA00022840"/>
    </source>
</evidence>